<evidence type="ECO:0000313" key="8">
    <source>
        <dbReference type="EMBL" id="CAB9512773.1"/>
    </source>
</evidence>
<evidence type="ECO:0000256" key="3">
    <source>
        <dbReference type="ARBA" id="ARBA00023115"/>
    </source>
</evidence>
<dbReference type="OrthoDB" id="39740at2759"/>
<evidence type="ECO:0000313" key="9">
    <source>
        <dbReference type="Proteomes" id="UP001153069"/>
    </source>
</evidence>
<evidence type="ECO:0000256" key="6">
    <source>
        <dbReference type="SAM" id="SignalP"/>
    </source>
</evidence>
<name>A0A9N8HJI5_9STRA</name>
<dbReference type="InterPro" id="IPR030374">
    <property type="entry name" value="PABS"/>
</dbReference>
<dbReference type="Pfam" id="PF01564">
    <property type="entry name" value="Spermine_synth"/>
    <property type="match status" value="1"/>
</dbReference>
<comment type="similarity">
    <text evidence="1">Belongs to the spermidine/spermine synthase family.</text>
</comment>
<dbReference type="GO" id="GO:0006596">
    <property type="term" value="P:polyamine biosynthetic process"/>
    <property type="evidence" value="ECO:0007669"/>
    <property type="project" value="UniProtKB-UniRule"/>
</dbReference>
<keyword evidence="2 4" id="KW-0808">Transferase</keyword>
<dbReference type="Gene3D" id="3.40.50.150">
    <property type="entry name" value="Vaccinia Virus protein VP39"/>
    <property type="match status" value="1"/>
</dbReference>
<feature type="domain" description="PABS" evidence="7">
    <location>
        <begin position="101"/>
        <end position="260"/>
    </location>
</feature>
<feature type="region of interest" description="Disordered" evidence="5">
    <location>
        <begin position="530"/>
        <end position="552"/>
    </location>
</feature>
<evidence type="ECO:0000256" key="5">
    <source>
        <dbReference type="SAM" id="MobiDB-lite"/>
    </source>
</evidence>
<dbReference type="AlphaFoldDB" id="A0A9N8HJI5"/>
<dbReference type="EMBL" id="CAICTM010000553">
    <property type="protein sequence ID" value="CAB9512773.1"/>
    <property type="molecule type" value="Genomic_DNA"/>
</dbReference>
<proteinExistence type="inferred from homology"/>
<dbReference type="SUPFAM" id="SSF53335">
    <property type="entry name" value="S-adenosyl-L-methionine-dependent methyltransferases"/>
    <property type="match status" value="1"/>
</dbReference>
<comment type="caution">
    <text evidence="8">The sequence shown here is derived from an EMBL/GenBank/DDBJ whole genome shotgun (WGS) entry which is preliminary data.</text>
</comment>
<keyword evidence="3 4" id="KW-0620">Polyamine biosynthesis</keyword>
<feature type="signal peptide" evidence="6">
    <location>
        <begin position="1"/>
        <end position="19"/>
    </location>
</feature>
<sequence length="1014" mass="114154">MLFPSLAVLAAAIPQIVLASESVVDNAAAASSIDTNGPAIEVVAGKAVLQDDAGFVLNSTMAPMPEEDSDEDDLEEIGRGFIAHPDETFDPFTVEQLNLPFRWYQCDYIESHTFPGFLITENIKSPYQELEFYVHPKTGSACFDLDGILQQCTNFRPHYHEVGLHWAAQYVDKVERVLFVGGGDSMMLYEALKYPTVEKVVGLELDQTVTRYAYKYFGSQPHWDQHEKVEWWYGDASKSLLMLPKEYFGSFDLVIVDLSDTAMDMSVTTDLDVFGALSLLLKPEGILIKNEQVYFQHLRNIFDYTVRLHFDDVPHICTQNFILGSFGVDFLNKEPKDHGIIEDTLLLSKRESLTGRHSIMHDFVKNVTRPTKHCSQNNDETISEDQVRSPGVLMILETEDVTISLDPDDSPLEEIVTNVLESIGLEIVKTMELEGNSDKPEEEDGEEDLFSIEDGNDIAFVMKEGYLIARPFPEYDYIAFDIHLWSRFDIHNDIKRGLIKAVGSTAEKSSSSFRIAASGIFGVEGWKEDESKRGPRLTSPCEEASVSSTQTSMNPQVVSEVVNEAIHSFAGEEPKLQTVAVCGIEGEDCPILESLEANENVDVVTTLRPCGDLRNDLSMELCLLKLMQQMDQVSESYPIQMLVVDESATLQVGQLVYDLFNNSLASNVHGPRENPAFSRDDFVVMAPFRDESGSWRRAFLDRFRTDVVQNDPVSRGQVLFNTTDHSLDMGIVQSGNRDFATTFRGFVASVESTSGLSAEVRAILGGHFEFLEDFEAQMVYTPRDYEFQASLEQWNSQTPLGLQLVIQMEMLPWDKVLVVGETVEVEFEESEVEDCTLLAIYPNGTVDVEYIDEAGTTYILHDVDNRWVRKTGKPEKRDNRLNKQEVLAAFDEALSILTAIDYSYEHFVTEVGDGAAMVALCQAATIAAVWDGTSHIDVNVFSYVQDNGLLAEEFTRPFLRLNSLMQPILRDRQPRGVGRVVNFPDDLKEQQKKRPIWAKQRRDARVKKSKQEEA</sequence>
<keyword evidence="6" id="KW-0732">Signal</keyword>
<dbReference type="InterPro" id="IPR029063">
    <property type="entry name" value="SAM-dependent_MTases_sf"/>
</dbReference>
<protein>
    <submittedName>
        <fullName evidence="8">Spermidine synthase</fullName>
    </submittedName>
</protein>
<organism evidence="8 9">
    <name type="scientific">Seminavis robusta</name>
    <dbReference type="NCBI Taxonomy" id="568900"/>
    <lineage>
        <taxon>Eukaryota</taxon>
        <taxon>Sar</taxon>
        <taxon>Stramenopiles</taxon>
        <taxon>Ochrophyta</taxon>
        <taxon>Bacillariophyta</taxon>
        <taxon>Bacillariophyceae</taxon>
        <taxon>Bacillariophycidae</taxon>
        <taxon>Naviculales</taxon>
        <taxon>Naviculaceae</taxon>
        <taxon>Seminavis</taxon>
    </lineage>
</organism>
<evidence type="ECO:0000256" key="1">
    <source>
        <dbReference type="ARBA" id="ARBA00007867"/>
    </source>
</evidence>
<dbReference type="PANTHER" id="PTHR43317">
    <property type="entry name" value="THERMOSPERMINE SYNTHASE ACAULIS5"/>
    <property type="match status" value="1"/>
</dbReference>
<feature type="chain" id="PRO_5040244538" evidence="6">
    <location>
        <begin position="20"/>
        <end position="1014"/>
    </location>
</feature>
<evidence type="ECO:0000256" key="4">
    <source>
        <dbReference type="PROSITE-ProRule" id="PRU00354"/>
    </source>
</evidence>
<evidence type="ECO:0000259" key="7">
    <source>
        <dbReference type="PROSITE" id="PS51006"/>
    </source>
</evidence>
<feature type="active site" description="Proton acceptor" evidence="4">
    <location>
        <position position="257"/>
    </location>
</feature>
<reference evidence="8" key="1">
    <citation type="submission" date="2020-06" db="EMBL/GenBank/DDBJ databases">
        <authorList>
            <consortium name="Plant Systems Biology data submission"/>
        </authorList>
    </citation>
    <scope>NUCLEOTIDE SEQUENCE</scope>
    <source>
        <strain evidence="8">D6</strain>
    </source>
</reference>
<gene>
    <name evidence="8" type="ORF">SEMRO_554_G165510.1</name>
</gene>
<dbReference type="CDD" id="cd02440">
    <property type="entry name" value="AdoMet_MTases"/>
    <property type="match status" value="1"/>
</dbReference>
<accession>A0A9N8HJI5</accession>
<dbReference type="GO" id="GO:0010487">
    <property type="term" value="F:thermospermine synthase activity"/>
    <property type="evidence" value="ECO:0007669"/>
    <property type="project" value="TreeGrafter"/>
</dbReference>
<dbReference type="PANTHER" id="PTHR43317:SF1">
    <property type="entry name" value="THERMOSPERMINE SYNTHASE ACAULIS5"/>
    <property type="match status" value="1"/>
</dbReference>
<keyword evidence="9" id="KW-1185">Reference proteome</keyword>
<dbReference type="Proteomes" id="UP001153069">
    <property type="component" value="Unassembled WGS sequence"/>
</dbReference>
<feature type="region of interest" description="Disordered" evidence="5">
    <location>
        <begin position="984"/>
        <end position="1014"/>
    </location>
</feature>
<dbReference type="PROSITE" id="PS51006">
    <property type="entry name" value="PABS_2"/>
    <property type="match status" value="1"/>
</dbReference>
<evidence type="ECO:0000256" key="2">
    <source>
        <dbReference type="ARBA" id="ARBA00022679"/>
    </source>
</evidence>